<dbReference type="EMBL" id="QZCG01000006">
    <property type="protein sequence ID" value="RJE85478.1"/>
    <property type="molecule type" value="Genomic_DNA"/>
</dbReference>
<dbReference type="AlphaFoldDB" id="A0A418SX66"/>
<dbReference type="GO" id="GO:0016747">
    <property type="term" value="F:acyltransferase activity, transferring groups other than amino-acyl groups"/>
    <property type="evidence" value="ECO:0007669"/>
    <property type="project" value="InterPro"/>
</dbReference>
<dbReference type="RefSeq" id="WP_147391917.1">
    <property type="nucleotide sequence ID" value="NZ_QZCG01000006.1"/>
</dbReference>
<feature type="domain" description="N-acetyltransferase" evidence="1">
    <location>
        <begin position="18"/>
        <end position="172"/>
    </location>
</feature>
<dbReference type="SUPFAM" id="SSF55729">
    <property type="entry name" value="Acyl-CoA N-acyltransferases (Nat)"/>
    <property type="match status" value="1"/>
</dbReference>
<dbReference type="PROSITE" id="PS51186">
    <property type="entry name" value="GNAT"/>
    <property type="match status" value="1"/>
</dbReference>
<keyword evidence="2" id="KW-0808">Transferase</keyword>
<protein>
    <submittedName>
        <fullName evidence="2">N-acetyltransferase</fullName>
    </submittedName>
</protein>
<reference evidence="3" key="1">
    <citation type="submission" date="2018-09" db="EMBL/GenBank/DDBJ databases">
        <title>Acidovorax cavernicola nov. sp. isolated from Gruta de las Maravillas (Aracena, Spain).</title>
        <authorList>
            <person name="Jurado V."/>
            <person name="Gutierrez-Patricio S."/>
            <person name="Gonzalez-Pimentel J.L."/>
            <person name="Miller A.Z."/>
            <person name="Laiz L."/>
            <person name="Saiz-Jimenez C."/>
        </authorList>
    </citation>
    <scope>NUCLEOTIDE SEQUENCE [LARGE SCALE GENOMIC DNA]</scope>
    <source>
        <strain evidence="3">1011MAR3C25</strain>
    </source>
</reference>
<dbReference type="PANTHER" id="PTHR43792">
    <property type="entry name" value="GNAT FAMILY, PUTATIVE (AFU_ORTHOLOGUE AFUA_3G00765)-RELATED-RELATED"/>
    <property type="match status" value="1"/>
</dbReference>
<evidence type="ECO:0000313" key="2">
    <source>
        <dbReference type="EMBL" id="RJE85478.1"/>
    </source>
</evidence>
<organism evidence="2 3">
    <name type="scientific">Paracoccus onubensis</name>
    <dbReference type="NCBI Taxonomy" id="1675788"/>
    <lineage>
        <taxon>Bacteria</taxon>
        <taxon>Pseudomonadati</taxon>
        <taxon>Pseudomonadota</taxon>
        <taxon>Alphaproteobacteria</taxon>
        <taxon>Rhodobacterales</taxon>
        <taxon>Paracoccaceae</taxon>
        <taxon>Paracoccus</taxon>
    </lineage>
</organism>
<proteinExistence type="predicted"/>
<evidence type="ECO:0000313" key="3">
    <source>
        <dbReference type="Proteomes" id="UP000284202"/>
    </source>
</evidence>
<gene>
    <name evidence="2" type="ORF">D3P04_10790</name>
</gene>
<dbReference type="InterPro" id="IPR051531">
    <property type="entry name" value="N-acetyltransferase"/>
</dbReference>
<dbReference type="InterPro" id="IPR016181">
    <property type="entry name" value="Acyl_CoA_acyltransferase"/>
</dbReference>
<dbReference type="InterPro" id="IPR000182">
    <property type="entry name" value="GNAT_dom"/>
</dbReference>
<evidence type="ECO:0000259" key="1">
    <source>
        <dbReference type="PROSITE" id="PS51186"/>
    </source>
</evidence>
<sequence>MAMSERYTPPNELFTSRLKLRPSATSDAEAIFNAYATDPHVTRYLSWRPHAVLEDTLGFLAMCDRERAAGSDFAYVIEDRENGAVLGMIEVRVQEHAVEFAYVLRRDRWGQGIMTEALSALADHALSHPAIWRVYALCDTENPASAGVMMKVGMVYEGIRRRHAIYPNLSPEPRDGLVYAKVR</sequence>
<name>A0A418SX66_9RHOB</name>
<dbReference type="Pfam" id="PF13302">
    <property type="entry name" value="Acetyltransf_3"/>
    <property type="match status" value="1"/>
</dbReference>
<dbReference type="OrthoDB" id="6293260at2"/>
<dbReference type="Gene3D" id="3.40.630.30">
    <property type="match status" value="1"/>
</dbReference>
<dbReference type="Proteomes" id="UP000284202">
    <property type="component" value="Unassembled WGS sequence"/>
</dbReference>
<comment type="caution">
    <text evidence="2">The sequence shown here is derived from an EMBL/GenBank/DDBJ whole genome shotgun (WGS) entry which is preliminary data.</text>
</comment>
<accession>A0A418SX66</accession>
<keyword evidence="3" id="KW-1185">Reference proteome</keyword>